<dbReference type="OrthoDB" id="4062651at2759"/>
<evidence type="ECO:0000259" key="1">
    <source>
        <dbReference type="PROSITE" id="PS50011"/>
    </source>
</evidence>
<protein>
    <recommendedName>
        <fullName evidence="1">Protein kinase domain-containing protein</fullName>
    </recommendedName>
</protein>
<dbReference type="AlphaFoldDB" id="A0A6A6F3Q3"/>
<evidence type="ECO:0000313" key="2">
    <source>
        <dbReference type="EMBL" id="KAF2207789.1"/>
    </source>
</evidence>
<dbReference type="PANTHER" id="PTHR44167:SF24">
    <property type="entry name" value="SERINE_THREONINE-PROTEIN KINASE CHK2"/>
    <property type="match status" value="1"/>
</dbReference>
<feature type="domain" description="Protein kinase" evidence="1">
    <location>
        <begin position="1"/>
        <end position="256"/>
    </location>
</feature>
<dbReference type="InterPro" id="IPR000719">
    <property type="entry name" value="Prot_kinase_dom"/>
</dbReference>
<sequence>MASWPASTIVDIVKDIPKSYYLNFTEDIWPRLRHPQHPNIRLPCDTIPNERVLVYRYLSHDLLELARTRIDSQTRRRILKSALQGLAEMHDHDIVHLDIKPDNVVVECQIDAADETMKVDAVQLTDFENAVWLRPGKNVCIYIMLGRIKFGRDEDFEYHVSQGIEPGLIRLQRQRSYFGDEEGYRGLRRHFEDNEQFCQLLDAIWEDRTASYIPYQHFPTWPEVEDGDFKDVVLGLMSLDPRGRITAREALRHPWFAELEIS</sequence>
<dbReference type="PROSITE" id="PS00108">
    <property type="entry name" value="PROTEIN_KINASE_ST"/>
    <property type="match status" value="1"/>
</dbReference>
<evidence type="ECO:0000313" key="3">
    <source>
        <dbReference type="Proteomes" id="UP000799539"/>
    </source>
</evidence>
<proteinExistence type="predicted"/>
<dbReference type="Gene3D" id="1.10.510.10">
    <property type="entry name" value="Transferase(Phosphotransferase) domain 1"/>
    <property type="match status" value="2"/>
</dbReference>
<name>A0A6A6F3Q3_9PEZI</name>
<dbReference type="InterPro" id="IPR011009">
    <property type="entry name" value="Kinase-like_dom_sf"/>
</dbReference>
<dbReference type="InterPro" id="IPR008271">
    <property type="entry name" value="Ser/Thr_kinase_AS"/>
</dbReference>
<organism evidence="2 3">
    <name type="scientific">Cercospora zeae-maydis SCOH1-5</name>
    <dbReference type="NCBI Taxonomy" id="717836"/>
    <lineage>
        <taxon>Eukaryota</taxon>
        <taxon>Fungi</taxon>
        <taxon>Dikarya</taxon>
        <taxon>Ascomycota</taxon>
        <taxon>Pezizomycotina</taxon>
        <taxon>Dothideomycetes</taxon>
        <taxon>Dothideomycetidae</taxon>
        <taxon>Mycosphaerellales</taxon>
        <taxon>Mycosphaerellaceae</taxon>
        <taxon>Cercospora</taxon>
    </lineage>
</organism>
<dbReference type="GO" id="GO:0044773">
    <property type="term" value="P:mitotic DNA damage checkpoint signaling"/>
    <property type="evidence" value="ECO:0007669"/>
    <property type="project" value="TreeGrafter"/>
</dbReference>
<dbReference type="SMART" id="SM00220">
    <property type="entry name" value="S_TKc"/>
    <property type="match status" value="1"/>
</dbReference>
<gene>
    <name evidence="2" type="ORF">CERZMDRAFT_114971</name>
</gene>
<reference evidence="2" key="1">
    <citation type="journal article" date="2020" name="Stud. Mycol.">
        <title>101 Dothideomycetes genomes: a test case for predicting lifestyles and emergence of pathogens.</title>
        <authorList>
            <person name="Haridas S."/>
            <person name="Albert R."/>
            <person name="Binder M."/>
            <person name="Bloem J."/>
            <person name="Labutti K."/>
            <person name="Salamov A."/>
            <person name="Andreopoulos B."/>
            <person name="Baker S."/>
            <person name="Barry K."/>
            <person name="Bills G."/>
            <person name="Bluhm B."/>
            <person name="Cannon C."/>
            <person name="Castanera R."/>
            <person name="Culley D."/>
            <person name="Daum C."/>
            <person name="Ezra D."/>
            <person name="Gonzalez J."/>
            <person name="Henrissat B."/>
            <person name="Kuo A."/>
            <person name="Liang C."/>
            <person name="Lipzen A."/>
            <person name="Lutzoni F."/>
            <person name="Magnuson J."/>
            <person name="Mondo S."/>
            <person name="Nolan M."/>
            <person name="Ohm R."/>
            <person name="Pangilinan J."/>
            <person name="Park H.-J."/>
            <person name="Ramirez L."/>
            <person name="Alfaro M."/>
            <person name="Sun H."/>
            <person name="Tritt A."/>
            <person name="Yoshinaga Y."/>
            <person name="Zwiers L.-H."/>
            <person name="Turgeon B."/>
            <person name="Goodwin S."/>
            <person name="Spatafora J."/>
            <person name="Crous P."/>
            <person name="Grigoriev I."/>
        </authorList>
    </citation>
    <scope>NUCLEOTIDE SEQUENCE</scope>
    <source>
        <strain evidence="2">SCOH1-5</strain>
    </source>
</reference>
<dbReference type="PANTHER" id="PTHR44167">
    <property type="entry name" value="OVARIAN-SPECIFIC SERINE/THREONINE-PROTEIN KINASE LOK-RELATED"/>
    <property type="match status" value="1"/>
</dbReference>
<dbReference type="EMBL" id="ML992700">
    <property type="protein sequence ID" value="KAF2207789.1"/>
    <property type="molecule type" value="Genomic_DNA"/>
</dbReference>
<dbReference type="PROSITE" id="PS50011">
    <property type="entry name" value="PROTEIN_KINASE_DOM"/>
    <property type="match status" value="1"/>
</dbReference>
<dbReference type="GO" id="GO:0004674">
    <property type="term" value="F:protein serine/threonine kinase activity"/>
    <property type="evidence" value="ECO:0007669"/>
    <property type="project" value="TreeGrafter"/>
</dbReference>
<accession>A0A6A6F3Q3</accession>
<dbReference type="Proteomes" id="UP000799539">
    <property type="component" value="Unassembled WGS sequence"/>
</dbReference>
<dbReference type="GO" id="GO:0005634">
    <property type="term" value="C:nucleus"/>
    <property type="evidence" value="ECO:0007669"/>
    <property type="project" value="TreeGrafter"/>
</dbReference>
<dbReference type="GO" id="GO:0005524">
    <property type="term" value="F:ATP binding"/>
    <property type="evidence" value="ECO:0007669"/>
    <property type="project" value="InterPro"/>
</dbReference>
<keyword evidence="3" id="KW-1185">Reference proteome</keyword>
<dbReference type="SUPFAM" id="SSF56112">
    <property type="entry name" value="Protein kinase-like (PK-like)"/>
    <property type="match status" value="1"/>
</dbReference>
<dbReference type="Pfam" id="PF00069">
    <property type="entry name" value="Pkinase"/>
    <property type="match status" value="1"/>
</dbReference>